<keyword evidence="1" id="KW-0175">Coiled coil</keyword>
<dbReference type="EMBL" id="CP064936">
    <property type="protein sequence ID" value="QQA01686.1"/>
    <property type="molecule type" value="Genomic_DNA"/>
</dbReference>
<feature type="signal peptide" evidence="2">
    <location>
        <begin position="1"/>
        <end position="22"/>
    </location>
</feature>
<accession>A0A7T3REL1</accession>
<keyword evidence="2" id="KW-0732">Signal</keyword>
<dbReference type="Proteomes" id="UP000595224">
    <property type="component" value="Chromosome"/>
</dbReference>
<dbReference type="AlphaFoldDB" id="A0A7T3REL1"/>
<feature type="coiled-coil region" evidence="1">
    <location>
        <begin position="44"/>
        <end position="71"/>
    </location>
</feature>
<evidence type="ECO:0000313" key="4">
    <source>
        <dbReference type="Proteomes" id="UP000595224"/>
    </source>
</evidence>
<evidence type="ECO:0008006" key="5">
    <source>
        <dbReference type="Google" id="ProtNLM"/>
    </source>
</evidence>
<reference evidence="3 4" key="1">
    <citation type="submission" date="2020-11" db="EMBL/GenBank/DDBJ databases">
        <title>Treponema Peruensis nv. sp., first commensal Treponema isolated from human feces.</title>
        <authorList>
            <person name="Belkhou C."/>
            <person name="Raes J."/>
        </authorList>
    </citation>
    <scope>NUCLEOTIDE SEQUENCE [LARGE SCALE GENOMIC DNA]</scope>
    <source>
        <strain evidence="3 4">RCC2812</strain>
    </source>
</reference>
<name>A0A7T3REL1_9SPIR</name>
<evidence type="ECO:0000256" key="2">
    <source>
        <dbReference type="SAM" id="SignalP"/>
    </source>
</evidence>
<protein>
    <recommendedName>
        <fullName evidence="5">P-type conjugative transfer protein TrbJ</fullName>
    </recommendedName>
</protein>
<evidence type="ECO:0000313" key="3">
    <source>
        <dbReference type="EMBL" id="QQA01686.1"/>
    </source>
</evidence>
<keyword evidence="4" id="KW-1185">Reference proteome</keyword>
<dbReference type="RefSeq" id="WP_198443230.1">
    <property type="nucleotide sequence ID" value="NZ_CBCSHE010000018.1"/>
</dbReference>
<sequence>MKKIRALILALIIGAGGSSLFAQGYPVLDVANLMQSIESVYQYYQQIQNTIEQVQNTYKQIEQAAQQMASMNWDDLKDLGKNFNGMSENPFEVITGVRNSAQDITKAVNKNMNKVNALQDSLTKESIQFGDMKFSVADLCGAGDPGKNLAGFAQNAWDVTVSAGEDAVSGYVGKLSYKQKRAIARKYGMSPNNYATLELANYQLSEAVKDQNLWATMEGQKQLLEECENDANAIATLAKELPDGSVFAATQLVSSSLAQTGRMMGKMQNTIVKGFGAFTQWISSKKAEEAIKQQAEYEKKINTSEAVVSPGFADEE</sequence>
<feature type="chain" id="PRO_5032631214" description="P-type conjugative transfer protein TrbJ" evidence="2">
    <location>
        <begin position="23"/>
        <end position="316"/>
    </location>
</feature>
<evidence type="ECO:0000256" key="1">
    <source>
        <dbReference type="SAM" id="Coils"/>
    </source>
</evidence>
<proteinExistence type="predicted"/>
<dbReference type="KEGG" id="tper:IWA51_03485"/>
<organism evidence="3 4">
    <name type="scientific">Treponema peruense</name>
    <dbReference type="NCBI Taxonomy" id="2787628"/>
    <lineage>
        <taxon>Bacteria</taxon>
        <taxon>Pseudomonadati</taxon>
        <taxon>Spirochaetota</taxon>
        <taxon>Spirochaetia</taxon>
        <taxon>Spirochaetales</taxon>
        <taxon>Treponemataceae</taxon>
        <taxon>Treponema</taxon>
    </lineage>
</organism>
<gene>
    <name evidence="3" type="ORF">IWA51_03485</name>
</gene>